<sequence length="47" mass="5360">MRRGHPPLGRRLPQLSVAPPRTDSVERPPFPTVQNQSRLHACYRKGV</sequence>
<dbReference type="AlphaFoldDB" id="D4GSC4"/>
<dbReference type="EMBL" id="CP001956">
    <property type="protein sequence ID" value="ADE02715.1"/>
    <property type="molecule type" value="Genomic_DNA"/>
</dbReference>
<dbReference type="HOGENOM" id="CLU_3163049_0_0_2"/>
<feature type="compositionally biased region" description="Low complexity" evidence="1">
    <location>
        <begin position="1"/>
        <end position="13"/>
    </location>
</feature>
<dbReference type="KEGG" id="hvo:HVO_1800"/>
<keyword evidence="3" id="KW-1185">Reference proteome</keyword>
<dbReference type="EnsemblBacteria" id="ADE02715">
    <property type="protein sequence ID" value="ADE02715"/>
    <property type="gene ID" value="HVO_1800"/>
</dbReference>
<evidence type="ECO:0000313" key="2">
    <source>
        <dbReference type="EMBL" id="ADE02715.1"/>
    </source>
</evidence>
<proteinExistence type="predicted"/>
<gene>
    <name evidence="2" type="ordered locus">HVO_1800</name>
</gene>
<feature type="region of interest" description="Disordered" evidence="1">
    <location>
        <begin position="1"/>
        <end position="33"/>
    </location>
</feature>
<accession>D4GSC4</accession>
<dbReference type="Proteomes" id="UP000008243">
    <property type="component" value="Chromosome"/>
</dbReference>
<name>D4GSC4_HALVD</name>
<protein>
    <submittedName>
        <fullName evidence="2">Uncharacterized protein</fullName>
    </submittedName>
</protein>
<dbReference type="STRING" id="309800.HVO_1800"/>
<evidence type="ECO:0000313" key="3">
    <source>
        <dbReference type="Proteomes" id="UP000008243"/>
    </source>
</evidence>
<evidence type="ECO:0000256" key="1">
    <source>
        <dbReference type="SAM" id="MobiDB-lite"/>
    </source>
</evidence>
<organism evidence="2 3">
    <name type="scientific">Haloferax volcanii (strain ATCC 29605 / DSM 3757 / JCM 8879 / NBRC 14742 / NCIMB 2012 / VKM B-1768 / DS2)</name>
    <name type="common">Halobacterium volcanii</name>
    <dbReference type="NCBI Taxonomy" id="309800"/>
    <lineage>
        <taxon>Archaea</taxon>
        <taxon>Methanobacteriati</taxon>
        <taxon>Methanobacteriota</taxon>
        <taxon>Stenosarchaea group</taxon>
        <taxon>Halobacteria</taxon>
        <taxon>Halobacteriales</taxon>
        <taxon>Haloferacaceae</taxon>
        <taxon>Haloferax</taxon>
    </lineage>
</organism>
<reference evidence="2 3" key="1">
    <citation type="journal article" date="2010" name="PLoS ONE">
        <title>The complete genome sequence of Haloferax volcanii DS2, a model archaeon.</title>
        <authorList>
            <person name="Hartman A.L."/>
            <person name="Norais C."/>
            <person name="Badger J.H."/>
            <person name="Delmas S."/>
            <person name="Haldenby S."/>
            <person name="Madupu R."/>
            <person name="Robinson J."/>
            <person name="Khouri H."/>
            <person name="Ren Q."/>
            <person name="Lowe T.M."/>
            <person name="Maupin-Furlow J."/>
            <person name="Pohlschroder M."/>
            <person name="Daniels C."/>
            <person name="Pfeiffer F."/>
            <person name="Allers T."/>
            <person name="Eisen J.A."/>
        </authorList>
    </citation>
    <scope>NUCLEOTIDE SEQUENCE [LARGE SCALE GENOMIC DNA]</scope>
    <source>
        <strain evidence="3">ATCC 29605 / DSM 3757 / JCM 8879 / NBRC 14742 / NCIMB 2012 / VKM B-1768 / DS2</strain>
    </source>
</reference>